<dbReference type="Gene3D" id="3.40.50.720">
    <property type="entry name" value="NAD(P)-binding Rossmann-like Domain"/>
    <property type="match status" value="1"/>
</dbReference>
<dbReference type="GO" id="GO:0005737">
    <property type="term" value="C:cytoplasm"/>
    <property type="evidence" value="ECO:0007669"/>
    <property type="project" value="TreeGrafter"/>
</dbReference>
<sequence>MGARTLWHILAMTISVVSAIDPQHQVTATAPNPKRIAVIGEGVIGLSTALAIKEHNPAAQITIFHDRPFENILSRGIAGLFRIDEPTPIQRLYGNETFTHLAQLWRNVGGVSGVQLLSGHILSEDRNLLIDQERAYADIVYNFRFLSDDEKRSQFSGNNLEESSAIHYTAFTSEGAKYCPWMKNQLVDKGVLFVLRKINNLDELGDEGYDVVVNCAGLEGGRLAGIPEDTFPIRGILLKVDAPWHKHFLFRNFTTFTIPTIDAVYVGTVKELNRDNMTLTGEEKDALWCRYLNLQPAFKNVRVLDTFVGLRPGRSDIRVEAERRTTSNGRSYKVVHNYGHGGSGFTLGWGSALHATALVYDLPTDQYDEAMQETIALRELTVKTVRNEVAKAVVEKSEIAKTRAVRSYSK</sequence>
<protein>
    <recommendedName>
        <fullName evidence="7">FAD dependent oxidoreductase domain-containing protein</fullName>
    </recommendedName>
</protein>
<keyword evidence="6" id="KW-0732">Signal</keyword>
<name>A0AA36GM38_CYLNA</name>
<feature type="chain" id="PRO_5041358157" description="FAD dependent oxidoreductase domain-containing protein" evidence="6">
    <location>
        <begin position="20"/>
        <end position="410"/>
    </location>
</feature>
<keyword evidence="3" id="KW-0285">Flavoprotein</keyword>
<proteinExistence type="inferred from homology"/>
<dbReference type="InterPro" id="IPR006076">
    <property type="entry name" value="FAD-dep_OxRdtase"/>
</dbReference>
<evidence type="ECO:0000256" key="4">
    <source>
        <dbReference type="ARBA" id="ARBA00022827"/>
    </source>
</evidence>
<dbReference type="GO" id="GO:0019478">
    <property type="term" value="P:D-amino acid catabolic process"/>
    <property type="evidence" value="ECO:0007669"/>
    <property type="project" value="TreeGrafter"/>
</dbReference>
<dbReference type="PANTHER" id="PTHR11530:SF6">
    <property type="entry name" value="D-ASPARTATE OXIDASE 3"/>
    <property type="match status" value="1"/>
</dbReference>
<dbReference type="GO" id="GO:0071949">
    <property type="term" value="F:FAD binding"/>
    <property type="evidence" value="ECO:0007669"/>
    <property type="project" value="InterPro"/>
</dbReference>
<dbReference type="GO" id="GO:0003884">
    <property type="term" value="F:D-amino-acid oxidase activity"/>
    <property type="evidence" value="ECO:0007669"/>
    <property type="project" value="InterPro"/>
</dbReference>
<dbReference type="Proteomes" id="UP001176961">
    <property type="component" value="Unassembled WGS sequence"/>
</dbReference>
<keyword evidence="9" id="KW-1185">Reference proteome</keyword>
<dbReference type="EMBL" id="CATQJL010000112">
    <property type="protein sequence ID" value="CAJ0594593.1"/>
    <property type="molecule type" value="Genomic_DNA"/>
</dbReference>
<evidence type="ECO:0000259" key="7">
    <source>
        <dbReference type="Pfam" id="PF01266"/>
    </source>
</evidence>
<dbReference type="SUPFAM" id="SSF54373">
    <property type="entry name" value="FAD-linked reductases, C-terminal domain"/>
    <property type="match status" value="1"/>
</dbReference>
<evidence type="ECO:0000256" key="3">
    <source>
        <dbReference type="ARBA" id="ARBA00022630"/>
    </source>
</evidence>
<dbReference type="Pfam" id="PF01266">
    <property type="entry name" value="DAO"/>
    <property type="match status" value="1"/>
</dbReference>
<feature type="domain" description="FAD dependent oxidoreductase" evidence="7">
    <location>
        <begin position="35"/>
        <end position="357"/>
    </location>
</feature>
<comment type="similarity">
    <text evidence="2">Belongs to the DAMOX/DASOX family.</text>
</comment>
<dbReference type="InterPro" id="IPR006181">
    <property type="entry name" value="D-amino_acid_oxidase_CS"/>
</dbReference>
<accession>A0AA36GM38</accession>
<evidence type="ECO:0000313" key="9">
    <source>
        <dbReference type="Proteomes" id="UP001176961"/>
    </source>
</evidence>
<keyword evidence="5" id="KW-0560">Oxidoreductase</keyword>
<dbReference type="AlphaFoldDB" id="A0AA36GM38"/>
<dbReference type="PROSITE" id="PS00677">
    <property type="entry name" value="DAO"/>
    <property type="match status" value="1"/>
</dbReference>
<evidence type="ECO:0000313" key="8">
    <source>
        <dbReference type="EMBL" id="CAJ0594593.1"/>
    </source>
</evidence>
<dbReference type="Gene3D" id="3.30.9.10">
    <property type="entry name" value="D-Amino Acid Oxidase, subunit A, domain 2"/>
    <property type="match status" value="1"/>
</dbReference>
<reference evidence="8" key="1">
    <citation type="submission" date="2023-07" db="EMBL/GenBank/DDBJ databases">
        <authorList>
            <consortium name="CYATHOMIX"/>
        </authorList>
    </citation>
    <scope>NUCLEOTIDE SEQUENCE</scope>
    <source>
        <strain evidence="8">N/A</strain>
    </source>
</reference>
<comment type="cofactor">
    <cofactor evidence="1">
        <name>FAD</name>
        <dbReference type="ChEBI" id="CHEBI:57692"/>
    </cofactor>
</comment>
<dbReference type="PANTHER" id="PTHR11530">
    <property type="entry name" value="D-AMINO ACID OXIDASE"/>
    <property type="match status" value="1"/>
</dbReference>
<gene>
    <name evidence="8" type="ORF">CYNAS_LOCUS6576</name>
</gene>
<feature type="signal peptide" evidence="6">
    <location>
        <begin position="1"/>
        <end position="19"/>
    </location>
</feature>
<comment type="caution">
    <text evidence="8">The sequence shown here is derived from an EMBL/GenBank/DDBJ whole genome shotgun (WGS) entry which is preliminary data.</text>
</comment>
<organism evidence="8 9">
    <name type="scientific">Cylicocyclus nassatus</name>
    <name type="common">Nematode worm</name>
    <dbReference type="NCBI Taxonomy" id="53992"/>
    <lineage>
        <taxon>Eukaryota</taxon>
        <taxon>Metazoa</taxon>
        <taxon>Ecdysozoa</taxon>
        <taxon>Nematoda</taxon>
        <taxon>Chromadorea</taxon>
        <taxon>Rhabditida</taxon>
        <taxon>Rhabditina</taxon>
        <taxon>Rhabditomorpha</taxon>
        <taxon>Strongyloidea</taxon>
        <taxon>Strongylidae</taxon>
        <taxon>Cylicocyclus</taxon>
    </lineage>
</organism>
<evidence type="ECO:0000256" key="2">
    <source>
        <dbReference type="ARBA" id="ARBA00006730"/>
    </source>
</evidence>
<dbReference type="SUPFAM" id="SSF51971">
    <property type="entry name" value="Nucleotide-binding domain"/>
    <property type="match status" value="1"/>
</dbReference>
<dbReference type="InterPro" id="IPR023209">
    <property type="entry name" value="DAO"/>
</dbReference>
<evidence type="ECO:0000256" key="6">
    <source>
        <dbReference type="SAM" id="SignalP"/>
    </source>
</evidence>
<keyword evidence="4" id="KW-0274">FAD</keyword>
<evidence type="ECO:0000256" key="1">
    <source>
        <dbReference type="ARBA" id="ARBA00001974"/>
    </source>
</evidence>
<evidence type="ECO:0000256" key="5">
    <source>
        <dbReference type="ARBA" id="ARBA00023002"/>
    </source>
</evidence>